<gene>
    <name evidence="4" type="ORF">MECH1_V1_0077</name>
</gene>
<dbReference type="SUPFAM" id="SSF54197">
    <property type="entry name" value="HIT-like"/>
    <property type="match status" value="1"/>
</dbReference>
<feature type="domain" description="HIT" evidence="3">
    <location>
        <begin position="5"/>
        <end position="107"/>
    </location>
</feature>
<name>A0ABP1C3Q3_9GAMM</name>
<feature type="region of interest" description="Disordered" evidence="2">
    <location>
        <begin position="138"/>
        <end position="163"/>
    </location>
</feature>
<accession>A0ABP1C3Q3</accession>
<dbReference type="Gene3D" id="3.30.428.10">
    <property type="entry name" value="HIT-like"/>
    <property type="match status" value="1"/>
</dbReference>
<reference evidence="4 5" key="1">
    <citation type="submission" date="2024-04" db="EMBL/GenBank/DDBJ databases">
        <authorList>
            <person name="Cremers G."/>
        </authorList>
    </citation>
    <scope>NUCLEOTIDE SEQUENCE [LARGE SCALE GENOMIC DNA]</scope>
    <source>
        <strain evidence="4">MeCH1-AG</strain>
    </source>
</reference>
<proteinExistence type="predicted"/>
<evidence type="ECO:0000313" key="5">
    <source>
        <dbReference type="Proteomes" id="UP001497493"/>
    </source>
</evidence>
<keyword evidence="5" id="KW-1185">Reference proteome</keyword>
<evidence type="ECO:0000256" key="1">
    <source>
        <dbReference type="PROSITE-ProRule" id="PRU00464"/>
    </source>
</evidence>
<dbReference type="InterPro" id="IPR036265">
    <property type="entry name" value="HIT-like_sf"/>
</dbReference>
<dbReference type="PANTHER" id="PTHR46648">
    <property type="entry name" value="HIT FAMILY PROTEIN 1"/>
    <property type="match status" value="1"/>
</dbReference>
<dbReference type="InterPro" id="IPR011146">
    <property type="entry name" value="HIT-like"/>
</dbReference>
<dbReference type="EMBL" id="OZ026884">
    <property type="protein sequence ID" value="CAL1238858.1"/>
    <property type="molecule type" value="Genomic_DNA"/>
</dbReference>
<evidence type="ECO:0000259" key="3">
    <source>
        <dbReference type="PROSITE" id="PS51084"/>
    </source>
</evidence>
<dbReference type="PANTHER" id="PTHR46648:SF1">
    <property type="entry name" value="ADENOSINE 5'-MONOPHOSPHORAMIDASE HNT1"/>
    <property type="match status" value="1"/>
</dbReference>
<organism evidence="4 5">
    <name type="scientific">Candidatus Methylocalor cossyra</name>
    <dbReference type="NCBI Taxonomy" id="3108543"/>
    <lineage>
        <taxon>Bacteria</taxon>
        <taxon>Pseudomonadati</taxon>
        <taxon>Pseudomonadota</taxon>
        <taxon>Gammaproteobacteria</taxon>
        <taxon>Methylococcales</taxon>
        <taxon>Methylococcaceae</taxon>
        <taxon>Candidatus Methylocalor</taxon>
    </lineage>
</organism>
<feature type="short sequence motif" description="Histidine triad motif" evidence="1">
    <location>
        <begin position="92"/>
        <end position="96"/>
    </location>
</feature>
<dbReference type="InterPro" id="IPR001310">
    <property type="entry name" value="Histidine_triad_HIT"/>
</dbReference>
<dbReference type="Pfam" id="PF01230">
    <property type="entry name" value="HIT"/>
    <property type="match status" value="1"/>
</dbReference>
<protein>
    <recommendedName>
        <fullName evidence="3">HIT domain-containing protein</fullName>
    </recommendedName>
</protein>
<evidence type="ECO:0000313" key="4">
    <source>
        <dbReference type="EMBL" id="CAL1238858.1"/>
    </source>
</evidence>
<sequence length="177" mass="19887">MAECPFCRLLGSRRHAARIAEFEHSVAFLHLDQTHPGRSVLILKRHFDHYHELPEPLFTAFNRDLRRLAAALLRELRPQRLNYAVLGNVVPHVHWHLIPRYLDDPNPGAPPWPAGEPRRLTADQYAALARRLGLAVAGRDDAPPSASGPAFQSSPGAPGVRGPWLRRLIPNRLDPLL</sequence>
<dbReference type="PROSITE" id="PS51084">
    <property type="entry name" value="HIT_2"/>
    <property type="match status" value="1"/>
</dbReference>
<dbReference type="Proteomes" id="UP001497493">
    <property type="component" value="Chromosome"/>
</dbReference>
<evidence type="ECO:0000256" key="2">
    <source>
        <dbReference type="SAM" id="MobiDB-lite"/>
    </source>
</evidence>